<dbReference type="CDD" id="cd00337">
    <property type="entry name" value="Ribosomal_uL14"/>
    <property type="match status" value="1"/>
</dbReference>
<geneLocation type="mitochondrion" evidence="5"/>
<evidence type="ECO:0000256" key="3">
    <source>
        <dbReference type="ARBA" id="ARBA00023274"/>
    </source>
</evidence>
<keyword evidence="3 4" id="KW-0687">Ribonucleoprotein</keyword>
<accession>A0A060A4P0</accession>
<name>A0A060A4P0_9RHOD</name>
<dbReference type="GO" id="GO:0006412">
    <property type="term" value="P:translation"/>
    <property type="evidence" value="ECO:0007669"/>
    <property type="project" value="InterPro"/>
</dbReference>
<comment type="similarity">
    <text evidence="1 4">Belongs to the universal ribosomal protein uL14 family.</text>
</comment>
<dbReference type="GO" id="GO:0005762">
    <property type="term" value="C:mitochondrial large ribosomal subunit"/>
    <property type="evidence" value="ECO:0007669"/>
    <property type="project" value="TreeGrafter"/>
</dbReference>
<dbReference type="InterPro" id="IPR036853">
    <property type="entry name" value="Ribosomal_uL14_sf"/>
</dbReference>
<organism evidence="5">
    <name type="scientific">Cyanidiaceae sp. MX-AZ01</name>
    <dbReference type="NCBI Taxonomy" id="1503164"/>
    <lineage>
        <taxon>Eukaryota</taxon>
        <taxon>Rhodophyta</taxon>
        <taxon>Bangiophyceae</taxon>
        <taxon>Cyanidiales</taxon>
        <taxon>Cyanidiaceae</taxon>
    </lineage>
</organism>
<reference evidence="5" key="1">
    <citation type="submission" date="2014-03" db="EMBL/GenBank/DDBJ databases">
        <title>Metagenomic reconstruction of the complete chloroplast and mitochondrial genomes of a novel unicellular red alga from the Cyanidiaceae family.</title>
        <authorList>
            <person name="Servin-Garciduenas L.E."/>
            <person name="Martinez-Romero E."/>
        </authorList>
    </citation>
    <scope>NUCLEOTIDE SEQUENCE</scope>
    <source>
        <strain evidence="5">MX-AZ01</strain>
    </source>
</reference>
<dbReference type="HAMAP" id="MF_01367">
    <property type="entry name" value="Ribosomal_uL14"/>
    <property type="match status" value="1"/>
</dbReference>
<evidence type="ECO:0000256" key="4">
    <source>
        <dbReference type="RuleBase" id="RU003949"/>
    </source>
</evidence>
<gene>
    <name evidence="5" type="primary">rpl14</name>
</gene>
<proteinExistence type="inferred from homology"/>
<keyword evidence="5" id="KW-0496">Mitochondrion</keyword>
<dbReference type="GO" id="GO:0003735">
    <property type="term" value="F:structural constituent of ribosome"/>
    <property type="evidence" value="ECO:0007669"/>
    <property type="project" value="InterPro"/>
</dbReference>
<dbReference type="Pfam" id="PF00238">
    <property type="entry name" value="Ribosomal_L14"/>
    <property type="match status" value="1"/>
</dbReference>
<evidence type="ECO:0000256" key="2">
    <source>
        <dbReference type="ARBA" id="ARBA00022980"/>
    </source>
</evidence>
<keyword evidence="2 4" id="KW-0689">Ribosomal protein</keyword>
<protein>
    <submittedName>
        <fullName evidence="5">50S ribosomal protein L14</fullName>
    </submittedName>
</protein>
<dbReference type="GO" id="GO:0070180">
    <property type="term" value="F:large ribosomal subunit rRNA binding"/>
    <property type="evidence" value="ECO:0007669"/>
    <property type="project" value="TreeGrafter"/>
</dbReference>
<evidence type="ECO:0000256" key="1">
    <source>
        <dbReference type="ARBA" id="ARBA00010745"/>
    </source>
</evidence>
<dbReference type="SMART" id="SM01374">
    <property type="entry name" value="Ribosomal_L14"/>
    <property type="match status" value="1"/>
</dbReference>
<dbReference type="PANTHER" id="PTHR11761">
    <property type="entry name" value="50S/60S RIBOSOMAL PROTEIN L14/L23"/>
    <property type="match status" value="1"/>
</dbReference>
<evidence type="ECO:0000313" key="5">
    <source>
        <dbReference type="EMBL" id="AIA61069.1"/>
    </source>
</evidence>
<dbReference type="SUPFAM" id="SSF50193">
    <property type="entry name" value="Ribosomal protein L14"/>
    <property type="match status" value="1"/>
</dbReference>
<dbReference type="PANTHER" id="PTHR11761:SF3">
    <property type="entry name" value="LARGE RIBOSOMAL SUBUNIT PROTEIN UL14M"/>
    <property type="match status" value="1"/>
</dbReference>
<dbReference type="AlphaFoldDB" id="A0A060A4P0"/>
<sequence>MIYVGTNLKALDNSGANIVKCIGIIGPNNPKFSGIGDIVVVTVKNTGSFTSNVRNKVNKGSICYALVVQTKKNKRFLDNLWTNFINNGVVLIDNKNNLLFTRVKTPISYILRFKRFVKVLSLSKYVL</sequence>
<dbReference type="EMBL" id="KJ569774">
    <property type="protein sequence ID" value="AIA61069.1"/>
    <property type="molecule type" value="Genomic_DNA"/>
</dbReference>
<dbReference type="Gene3D" id="2.40.150.20">
    <property type="entry name" value="Ribosomal protein L14"/>
    <property type="match status" value="1"/>
</dbReference>
<dbReference type="InterPro" id="IPR000218">
    <property type="entry name" value="Ribosomal_uL14"/>
</dbReference>